<organism evidence="2">
    <name type="scientific">Rhodotorula toruloides</name>
    <name type="common">Yeast</name>
    <name type="synonym">Rhodosporidium toruloides</name>
    <dbReference type="NCBI Taxonomy" id="5286"/>
    <lineage>
        <taxon>Eukaryota</taxon>
        <taxon>Fungi</taxon>
        <taxon>Dikarya</taxon>
        <taxon>Basidiomycota</taxon>
        <taxon>Pucciniomycotina</taxon>
        <taxon>Microbotryomycetes</taxon>
        <taxon>Sporidiobolales</taxon>
        <taxon>Sporidiobolaceae</taxon>
        <taxon>Rhodotorula</taxon>
    </lineage>
</organism>
<protein>
    <submittedName>
        <fullName evidence="2">RHTO0S04e09912g1_1</fullName>
    </submittedName>
</protein>
<feature type="region of interest" description="Disordered" evidence="1">
    <location>
        <begin position="1"/>
        <end position="141"/>
    </location>
</feature>
<sequence length="176" mass="18975">MRQKQSQPKHKTAIRPPGGSTGGKKRPAGKSVKSLKAPKAPPLPSGHCRAQGDPQVPEDHRAPHSQAPLPAPLPRDLRQLRADDALASFGASSPPGGGRRLPRRPLRRHEPLRNPCQAYHHPAKGHATRPPPSWRPDALGRRQHASLDPLFSLSACSASLPHSHDLRLSSLLPSAL</sequence>
<evidence type="ECO:0000313" key="2">
    <source>
        <dbReference type="EMBL" id="CDR39809.1"/>
    </source>
</evidence>
<dbReference type="EMBL" id="LK052939">
    <property type="protein sequence ID" value="CDR39809.1"/>
    <property type="molecule type" value="Genomic_DNA"/>
</dbReference>
<proteinExistence type="predicted"/>
<reference evidence="2" key="1">
    <citation type="journal article" date="2014" name="Genome Announc.">
        <title>Draft genome sequence of Rhodosporidium toruloides CECT1137, an oleaginous yeast of biotechnological interest.</title>
        <authorList>
            <person name="Morin N."/>
            <person name="Calcas X."/>
            <person name="Devillers H."/>
            <person name="Durrens P."/>
            <person name="Sherman D.J."/>
            <person name="Nicaud J.-M."/>
            <person name="Neuveglise C."/>
        </authorList>
    </citation>
    <scope>NUCLEOTIDE SEQUENCE</scope>
    <source>
        <strain evidence="2">CECT1137</strain>
    </source>
</reference>
<accession>A0A061AYJ5</accession>
<evidence type="ECO:0000256" key="1">
    <source>
        <dbReference type="SAM" id="MobiDB-lite"/>
    </source>
</evidence>
<name>A0A061AYJ5_RHOTO</name>
<gene>
    <name evidence="2" type="ORF">RHTO0S_04e09912g</name>
</gene>
<dbReference type="AlphaFoldDB" id="A0A061AYJ5"/>
<feature type="compositionally biased region" description="Basic residues" evidence="1">
    <location>
        <begin position="1"/>
        <end position="13"/>
    </location>
</feature>
<feature type="compositionally biased region" description="Basic and acidic residues" evidence="1">
    <location>
        <begin position="75"/>
        <end position="84"/>
    </location>
</feature>